<evidence type="ECO:0000313" key="2">
    <source>
        <dbReference type="Proteomes" id="UP000078070"/>
    </source>
</evidence>
<keyword evidence="2" id="KW-1185">Reference proteome</keyword>
<sequence length="90" mass="10434">MESTCPSCELLISQQRHHPYLVNISTLQDSQLYKCRCCNSYLHCYLQQWEIISIGYYDERQSPLTPSTDSKNRTMSFANSLALHLATNSR</sequence>
<evidence type="ECO:0000313" key="1">
    <source>
        <dbReference type="EMBL" id="ANG62895.1"/>
    </source>
</evidence>
<dbReference type="AlphaFoldDB" id="A0A1A9EYC3"/>
<dbReference type="Proteomes" id="UP000078070">
    <property type="component" value="Chromosome"/>
</dbReference>
<proteinExistence type="predicted"/>
<reference evidence="1 2" key="2">
    <citation type="journal article" date="2018" name="Int. J. Syst. Evol. Microbiol.">
        <title>Marinobacterium aestuarii sp. nov., a benzene-degrading marine bacterium isolated from estuary sediment.</title>
        <authorList>
            <person name="Bae S.S."/>
            <person name="Jung J."/>
            <person name="Chung D."/>
            <person name="Baek K."/>
        </authorList>
    </citation>
    <scope>NUCLEOTIDE SEQUENCE [LARGE SCALE GENOMIC DNA]</scope>
    <source>
        <strain evidence="1 2">ST58-10</strain>
    </source>
</reference>
<organism evidence="1 2">
    <name type="scientific">Marinobacterium aestuarii</name>
    <dbReference type="NCBI Taxonomy" id="1821621"/>
    <lineage>
        <taxon>Bacteria</taxon>
        <taxon>Pseudomonadati</taxon>
        <taxon>Pseudomonadota</taxon>
        <taxon>Gammaproteobacteria</taxon>
        <taxon>Oceanospirillales</taxon>
        <taxon>Oceanospirillaceae</taxon>
        <taxon>Marinobacterium</taxon>
    </lineage>
</organism>
<gene>
    <name evidence="1" type="ORF">A8C75_10630</name>
</gene>
<protein>
    <submittedName>
        <fullName evidence="1">Uncharacterized protein</fullName>
    </submittedName>
</protein>
<dbReference type="KEGG" id="mars:A8C75_10630"/>
<dbReference type="EMBL" id="CP015839">
    <property type="protein sequence ID" value="ANG62895.1"/>
    <property type="molecule type" value="Genomic_DNA"/>
</dbReference>
<accession>A0A1A9EYC3</accession>
<name>A0A1A9EYC3_9GAMM</name>
<reference evidence="2" key="1">
    <citation type="submission" date="2016-05" db="EMBL/GenBank/DDBJ databases">
        <authorList>
            <person name="Baek K."/>
            <person name="Yang S.-J."/>
        </authorList>
    </citation>
    <scope>NUCLEOTIDE SEQUENCE [LARGE SCALE GENOMIC DNA]</scope>
    <source>
        <strain evidence="2">ST58-10</strain>
    </source>
</reference>